<evidence type="ECO:0000256" key="2">
    <source>
        <dbReference type="SAM" id="SignalP"/>
    </source>
</evidence>
<protein>
    <submittedName>
        <fullName evidence="4">T9SS type A sorting domain-containing protein</fullName>
    </submittedName>
</protein>
<evidence type="ECO:0000313" key="5">
    <source>
        <dbReference type="Proteomes" id="UP000830583"/>
    </source>
</evidence>
<dbReference type="NCBIfam" id="TIGR04183">
    <property type="entry name" value="Por_Secre_tail"/>
    <property type="match status" value="1"/>
</dbReference>
<proteinExistence type="predicted"/>
<evidence type="ECO:0000313" key="4">
    <source>
        <dbReference type="EMBL" id="UPQ80187.1"/>
    </source>
</evidence>
<organism evidence="4 5">
    <name type="scientific">Flavobacterium azooxidireducens</name>
    <dbReference type="NCBI Taxonomy" id="1871076"/>
    <lineage>
        <taxon>Bacteria</taxon>
        <taxon>Pseudomonadati</taxon>
        <taxon>Bacteroidota</taxon>
        <taxon>Flavobacteriia</taxon>
        <taxon>Flavobacteriales</taxon>
        <taxon>Flavobacteriaceae</taxon>
        <taxon>Flavobacterium</taxon>
    </lineage>
</organism>
<gene>
    <name evidence="4" type="ORF">M0M57_04970</name>
</gene>
<dbReference type="EMBL" id="CP096205">
    <property type="protein sequence ID" value="UPQ80187.1"/>
    <property type="molecule type" value="Genomic_DNA"/>
</dbReference>
<accession>A0ABY4KHA5</accession>
<reference evidence="4" key="1">
    <citation type="submission" date="2022-04" db="EMBL/GenBank/DDBJ databases">
        <title>Consumption of N2O by Flavobacterium azooxidireducens sp. nov. isolated from Decomposing Leaf Litter of Phragmites australis (Cav.).</title>
        <authorList>
            <person name="Behrendt U."/>
            <person name="Spanner T."/>
            <person name="Augustin J."/>
            <person name="Horn M.A."/>
            <person name="Kolb S."/>
            <person name="Ulrich A."/>
        </authorList>
    </citation>
    <scope>NUCLEOTIDE SEQUENCE</scope>
    <source>
        <strain evidence="4">IGB 4-14</strain>
    </source>
</reference>
<keyword evidence="5" id="KW-1185">Reference proteome</keyword>
<dbReference type="Pfam" id="PF18962">
    <property type="entry name" value="Por_Secre_tail"/>
    <property type="match status" value="1"/>
</dbReference>
<sequence length="386" mass="43091">MKNFNQFRFKKNFLKFLVINFLLLLGHNAMSQTNCSPQTTYTNFDFLYSNTNAVNLSTSSHVESAGVSNYTVNVYTFTIPFFENSLTFNHLRFKNGVSSYNCKQSANGSSCTSKIKVFNAHSGGLLLSSINNVSQLDLTNPLSVGIHNLRVEGTCGIVQFTNTDNVYKTAYYRIIIQKEQHPSLNLTISTACVKNSQNQNTGYVNFLATGTKPNNNKLYLKITPPSSSSCAPIQMLVDNLSYSSTFTNQPFYNCNSNGVYTFKILYISSRIGGGGNIIQEITPIGWTDFSWTKSFRSCMLTYDPLPVNFAFKSSPNPVKDVLSVKIGENEKAESIAIYDFTGTMKKKIKGNNSSQIELNLSDLEKGIYFLEITTSTSTYKEKIVKE</sequence>
<dbReference type="Proteomes" id="UP000830583">
    <property type="component" value="Chromosome"/>
</dbReference>
<name>A0ABY4KHA5_9FLAO</name>
<dbReference type="InterPro" id="IPR026444">
    <property type="entry name" value="Secre_tail"/>
</dbReference>
<feature type="chain" id="PRO_5045621735" evidence="2">
    <location>
        <begin position="32"/>
        <end position="386"/>
    </location>
</feature>
<dbReference type="RefSeq" id="WP_248435936.1">
    <property type="nucleotide sequence ID" value="NZ_CP096205.1"/>
</dbReference>
<feature type="domain" description="Secretion system C-terminal sorting" evidence="3">
    <location>
        <begin position="315"/>
        <end position="384"/>
    </location>
</feature>
<keyword evidence="1 2" id="KW-0732">Signal</keyword>
<evidence type="ECO:0000256" key="1">
    <source>
        <dbReference type="ARBA" id="ARBA00022729"/>
    </source>
</evidence>
<evidence type="ECO:0000259" key="3">
    <source>
        <dbReference type="Pfam" id="PF18962"/>
    </source>
</evidence>
<feature type="signal peptide" evidence="2">
    <location>
        <begin position="1"/>
        <end position="31"/>
    </location>
</feature>